<evidence type="ECO:0000313" key="5">
    <source>
        <dbReference type="Proteomes" id="UP000193642"/>
    </source>
</evidence>
<evidence type="ECO:0000256" key="2">
    <source>
        <dbReference type="PROSITE-ProRule" id="PRU00221"/>
    </source>
</evidence>
<dbReference type="SUPFAM" id="SSF69322">
    <property type="entry name" value="Tricorn protease domain 2"/>
    <property type="match status" value="1"/>
</dbReference>
<dbReference type="SMART" id="SM01167">
    <property type="entry name" value="DUF1900"/>
    <property type="match status" value="1"/>
</dbReference>
<feature type="region of interest" description="Disordered" evidence="3">
    <location>
        <begin position="366"/>
        <end position="389"/>
    </location>
</feature>
<dbReference type="OrthoDB" id="347435at2759"/>
<feature type="repeat" description="WD" evidence="2">
    <location>
        <begin position="129"/>
        <end position="154"/>
    </location>
</feature>
<dbReference type="PANTHER" id="PTHR10856:SF20">
    <property type="entry name" value="CORONIN-7"/>
    <property type="match status" value="1"/>
</dbReference>
<dbReference type="PANTHER" id="PTHR10856">
    <property type="entry name" value="CORONIN"/>
    <property type="match status" value="1"/>
</dbReference>
<name>A0A1Y2CUM7_9FUNG</name>
<reference evidence="4 5" key="1">
    <citation type="submission" date="2016-07" db="EMBL/GenBank/DDBJ databases">
        <title>Pervasive Adenine N6-methylation of Active Genes in Fungi.</title>
        <authorList>
            <consortium name="DOE Joint Genome Institute"/>
            <person name="Mondo S.J."/>
            <person name="Dannebaum R.O."/>
            <person name="Kuo R.C."/>
            <person name="Labutti K."/>
            <person name="Haridas S."/>
            <person name="Kuo A."/>
            <person name="Salamov A."/>
            <person name="Ahrendt S.R."/>
            <person name="Lipzen A."/>
            <person name="Sullivan W."/>
            <person name="Andreopoulos W.B."/>
            <person name="Clum A."/>
            <person name="Lindquist E."/>
            <person name="Daum C."/>
            <person name="Ramamoorthy G.K."/>
            <person name="Gryganskyi A."/>
            <person name="Culley D."/>
            <person name="Magnuson J.K."/>
            <person name="James T.Y."/>
            <person name="O'Malley M.A."/>
            <person name="Stajich J.E."/>
            <person name="Spatafora J.W."/>
            <person name="Visel A."/>
            <person name="Grigoriev I.V."/>
        </authorList>
    </citation>
    <scope>NUCLEOTIDE SEQUENCE [LARGE SCALE GENOMIC DNA]</scope>
    <source>
        <strain evidence="4 5">JEL800</strain>
    </source>
</reference>
<dbReference type="AlphaFoldDB" id="A0A1Y2CUM7"/>
<evidence type="ECO:0000313" key="4">
    <source>
        <dbReference type="EMBL" id="ORY50596.1"/>
    </source>
</evidence>
<dbReference type="PROSITE" id="PS50082">
    <property type="entry name" value="WD_REPEATS_2"/>
    <property type="match status" value="1"/>
</dbReference>
<feature type="region of interest" description="Disordered" evidence="3">
    <location>
        <begin position="620"/>
        <end position="652"/>
    </location>
</feature>
<feature type="compositionally biased region" description="Acidic residues" evidence="3">
    <location>
        <begin position="633"/>
        <end position="644"/>
    </location>
</feature>
<evidence type="ECO:0000256" key="1">
    <source>
        <dbReference type="ARBA" id="ARBA00009482"/>
    </source>
</evidence>
<dbReference type="Pfam" id="PF16300">
    <property type="entry name" value="WD40_4"/>
    <property type="match status" value="1"/>
</dbReference>
<proteinExistence type="inferred from homology"/>
<dbReference type="InterPro" id="IPR015943">
    <property type="entry name" value="WD40/YVTN_repeat-like_dom_sf"/>
</dbReference>
<organism evidence="4 5">
    <name type="scientific">Rhizoclosmatium globosum</name>
    <dbReference type="NCBI Taxonomy" id="329046"/>
    <lineage>
        <taxon>Eukaryota</taxon>
        <taxon>Fungi</taxon>
        <taxon>Fungi incertae sedis</taxon>
        <taxon>Chytridiomycota</taxon>
        <taxon>Chytridiomycota incertae sedis</taxon>
        <taxon>Chytridiomycetes</taxon>
        <taxon>Chytridiales</taxon>
        <taxon>Chytriomycetaceae</taxon>
        <taxon>Rhizoclosmatium</taxon>
    </lineage>
</organism>
<evidence type="ECO:0000256" key="3">
    <source>
        <dbReference type="SAM" id="MobiDB-lite"/>
    </source>
</evidence>
<comment type="similarity">
    <text evidence="1">Belongs to the WD repeat coronin family.</text>
</comment>
<keyword evidence="5" id="KW-1185">Reference proteome</keyword>
<dbReference type="Gene3D" id="2.130.10.10">
    <property type="entry name" value="YVTN repeat-like/Quinoprotein amine dehydrogenase"/>
    <property type="match status" value="1"/>
</dbReference>
<feature type="compositionally biased region" description="Polar residues" evidence="3">
    <location>
        <begin position="366"/>
        <end position="386"/>
    </location>
</feature>
<comment type="caution">
    <text evidence="4">The sequence shown here is derived from an EMBL/GenBank/DDBJ whole genome shotgun (WGS) entry which is preliminary data.</text>
</comment>
<gene>
    <name evidence="4" type="ORF">BCR33DRAFT_713360</name>
</gene>
<accession>A0A1Y2CUM7</accession>
<dbReference type="Proteomes" id="UP000193642">
    <property type="component" value="Unassembled WGS sequence"/>
</dbReference>
<dbReference type="EMBL" id="MCGO01000007">
    <property type="protein sequence ID" value="ORY50596.1"/>
    <property type="molecule type" value="Genomic_DNA"/>
</dbReference>
<dbReference type="InterPro" id="IPR001680">
    <property type="entry name" value="WD40_rpt"/>
</dbReference>
<sequence length="652" mass="68571">MASKGSVFKNATLKEGLKEVLPTEGGRDVSYAIAVDGTGAVTFGSSTGSTGTVGTGETRNIGSPITAISASPTKGTAHSVLGTLDGRRRSSIAASKSFFGAAAAAGEQICVVDLARAKTVANWSAAAGVSGLSWSSCGSSLAAISKDALVRVWDPRTSLIPVATSGYFHISNKPSSVLWLSGGLDSLLLTTGTSKGRDRECALWDKVDSAGGTLMPLFDEDSKLLFLAGRGESTIRTYEVTSSAITQTPTAFMTSRPILAATLAPKPLLDVMDCEVARLMIVGSGSNGSNVVFPVKVNVERKDKSEFQTDLFPDTTELNASLSATQWLSGINGNIVKVSLDPTKPVTRTVVQSTPPPLTAVTALNGRSTPVSRSGTPVGFRSSTPNRMAPPTLLSTTAYQNGDASSPVSPYHPIPEHLRMVSPPPAIAPAIATIDYEQLEKTFSKVFDERVKELEKAQEDRMSLLVGVLEKLVGRVEVLEGKVGGVLGAQSEALVRGGVLDEKVGAVLTRISKIEEQVNWVPALVETGIEKVLGRSDLEKRLREMEVSVVEKIKSELEVVSAKVTADVGVLVSDAVENVAEREKEKEKEAKRSSLRIAAIPNMGISTQLSKLKEMALASGGGLRSASPGNVSSEEDGVLSEEVGEQVVKHEA</sequence>
<dbReference type="InterPro" id="IPR015505">
    <property type="entry name" value="Coronin"/>
</dbReference>
<protein>
    <submittedName>
        <fullName evidence="4">DUF1900-domain-containing protein</fullName>
    </submittedName>
</protein>
<keyword evidence="2" id="KW-0853">WD repeat</keyword>